<dbReference type="Proteomes" id="UP000662914">
    <property type="component" value="Chromosome"/>
</dbReference>
<dbReference type="Gene3D" id="1.10.260.40">
    <property type="entry name" value="lambda repressor-like DNA-binding domains"/>
    <property type="match status" value="1"/>
</dbReference>
<organism evidence="2 3">
    <name type="scientific">Candidatus Desulfobacillus denitrificans</name>
    <dbReference type="NCBI Taxonomy" id="2608985"/>
    <lineage>
        <taxon>Bacteria</taxon>
        <taxon>Pseudomonadati</taxon>
        <taxon>Pseudomonadota</taxon>
        <taxon>Betaproteobacteria</taxon>
        <taxon>Candidatus Desulfobacillus</taxon>
    </lineage>
</organism>
<dbReference type="GO" id="GO:0003677">
    <property type="term" value="F:DNA binding"/>
    <property type="evidence" value="ECO:0007669"/>
    <property type="project" value="InterPro"/>
</dbReference>
<evidence type="ECO:0000313" key="3">
    <source>
        <dbReference type="Proteomes" id="UP000662914"/>
    </source>
</evidence>
<dbReference type="InterPro" id="IPR013435">
    <property type="entry name" value="Mobile_mystery_prot_A"/>
</dbReference>
<reference evidence="2" key="1">
    <citation type="journal article" name="DNA Res.">
        <title>The physiological potential of anammox bacteria as revealed by their core genome structure.</title>
        <authorList>
            <person name="Okubo T."/>
            <person name="Toyoda A."/>
            <person name="Fukuhara K."/>
            <person name="Uchiyama I."/>
            <person name="Harigaya Y."/>
            <person name="Kuroiwa M."/>
            <person name="Suzuki T."/>
            <person name="Murakami Y."/>
            <person name="Suwa Y."/>
            <person name="Takami H."/>
        </authorList>
    </citation>
    <scope>NUCLEOTIDE SEQUENCE</scope>
    <source>
        <strain evidence="2">317325-3</strain>
    </source>
</reference>
<dbReference type="PROSITE" id="PS50943">
    <property type="entry name" value="HTH_CROC1"/>
    <property type="match status" value="1"/>
</dbReference>
<dbReference type="NCBIfam" id="TIGR02612">
    <property type="entry name" value="mob_myst_A"/>
    <property type="match status" value="1"/>
</dbReference>
<dbReference type="InterPro" id="IPR001387">
    <property type="entry name" value="Cro/C1-type_HTH"/>
</dbReference>
<proteinExistence type="predicted"/>
<accession>A0A809RRQ2</accession>
<dbReference type="InterPro" id="IPR010982">
    <property type="entry name" value="Lambda_DNA-bd_dom_sf"/>
</dbReference>
<evidence type="ECO:0000259" key="1">
    <source>
        <dbReference type="PROSITE" id="PS50943"/>
    </source>
</evidence>
<dbReference type="SMART" id="SM00530">
    <property type="entry name" value="HTH_XRE"/>
    <property type="match status" value="1"/>
</dbReference>
<protein>
    <recommendedName>
        <fullName evidence="1">HTH cro/C1-type domain-containing protein</fullName>
    </recommendedName>
</protein>
<gene>
    <name evidence="2" type="ORF">DSYM_30610</name>
</gene>
<name>A0A809RRQ2_9PROT</name>
<sequence>MIDSNKKLKRMQLSDVLQAYPSPEAAMPPRGGWVRAIREALGMTQAQLGARADISRQSVQDFERAEAERRITLDSLDRLARAMGCRMVYALVPEHGTLDDLRARRAEALAEAMLQPTDHSMKLEAQGVSAKERERQRKLLAESLLSGSARKLWQ</sequence>
<dbReference type="EMBL" id="AP021857">
    <property type="protein sequence ID" value="BBO22362.1"/>
    <property type="molecule type" value="Genomic_DNA"/>
</dbReference>
<dbReference type="CDD" id="cd00093">
    <property type="entry name" value="HTH_XRE"/>
    <property type="match status" value="1"/>
</dbReference>
<dbReference type="SUPFAM" id="SSF47413">
    <property type="entry name" value="lambda repressor-like DNA-binding domains"/>
    <property type="match status" value="1"/>
</dbReference>
<feature type="domain" description="HTH cro/C1-type" evidence="1">
    <location>
        <begin position="34"/>
        <end position="90"/>
    </location>
</feature>
<dbReference type="AlphaFoldDB" id="A0A809RRQ2"/>
<dbReference type="Pfam" id="PF01381">
    <property type="entry name" value="HTH_3"/>
    <property type="match status" value="1"/>
</dbReference>
<dbReference type="KEGG" id="ddz:DSYM_30610"/>
<evidence type="ECO:0000313" key="2">
    <source>
        <dbReference type="EMBL" id="BBO22362.1"/>
    </source>
</evidence>